<dbReference type="AlphaFoldDB" id="A0A433SML1"/>
<dbReference type="PANTHER" id="PTHR10773:SF19">
    <property type="match status" value="1"/>
</dbReference>
<proteinExistence type="predicted"/>
<accession>A0A433SML1</accession>
<dbReference type="EMBL" id="RQTK01001418">
    <property type="protein sequence ID" value="RUS70401.1"/>
    <property type="molecule type" value="Genomic_DNA"/>
</dbReference>
<dbReference type="PANTHER" id="PTHR10773">
    <property type="entry name" value="DNA-DIRECTED RNA POLYMERASES I, II, AND III SUBUNIT RPABC2"/>
    <property type="match status" value="1"/>
</dbReference>
<evidence type="ECO:0000313" key="2">
    <source>
        <dbReference type="Proteomes" id="UP000271974"/>
    </source>
</evidence>
<protein>
    <submittedName>
        <fullName evidence="1">Uncharacterized protein</fullName>
    </submittedName>
</protein>
<sequence>MGCAVKAVSEMSMPTRSLGQAHSTGNNTRRVVGRCEQIPYLMTAEYLYAKKDPLPRNCKHSQKKSKDNHDAIYLCDKISNEDVLFFNNSFYKSQDKKKQDSFIALYIETTKKDRERKRNTPGTQKRKRESGGARFFMRGQNSSTKLRICKDFFLRILGGIGRRRVENVASDIFKTGCLRKEKRGGDRKSFKFADRVRKIKSFIQSMPGRESHYGRGKSKKIYLPAELYSIKKLWRLFLQKHPEEETVEKACGVSYKYFLRCVRKFFRIGFGSVKTDTCSYCESHKYKIKNENDTVNKSRLMAELTVHKRRAKVFYELIQEDRPGLKTFSFDNQQNLVLPRVADQQAYYSRQFYVYNFGLVEITPGGNLNPDTVTSYTWTEDAFRKDSSACASAVFDALKNQRPLKLSSFICAKGYVIWSITQRTMLTIVVGPGNGSGMKTSGRKIRYGAAVTLARATSQRLVNASKLEL</sequence>
<organism evidence="1 2">
    <name type="scientific">Elysia chlorotica</name>
    <name type="common">Eastern emerald elysia</name>
    <name type="synonym">Sea slug</name>
    <dbReference type="NCBI Taxonomy" id="188477"/>
    <lineage>
        <taxon>Eukaryota</taxon>
        <taxon>Metazoa</taxon>
        <taxon>Spiralia</taxon>
        <taxon>Lophotrochozoa</taxon>
        <taxon>Mollusca</taxon>
        <taxon>Gastropoda</taxon>
        <taxon>Heterobranchia</taxon>
        <taxon>Euthyneura</taxon>
        <taxon>Panpulmonata</taxon>
        <taxon>Sacoglossa</taxon>
        <taxon>Placobranchoidea</taxon>
        <taxon>Plakobranchidae</taxon>
        <taxon>Elysia</taxon>
    </lineage>
</organism>
<dbReference type="Proteomes" id="UP000271974">
    <property type="component" value="Unassembled WGS sequence"/>
</dbReference>
<name>A0A433SML1_ELYCH</name>
<reference evidence="1 2" key="1">
    <citation type="submission" date="2019-01" db="EMBL/GenBank/DDBJ databases">
        <title>A draft genome assembly of the solar-powered sea slug Elysia chlorotica.</title>
        <authorList>
            <person name="Cai H."/>
            <person name="Li Q."/>
            <person name="Fang X."/>
            <person name="Li J."/>
            <person name="Curtis N.E."/>
            <person name="Altenburger A."/>
            <person name="Shibata T."/>
            <person name="Feng M."/>
            <person name="Maeda T."/>
            <person name="Schwartz J.A."/>
            <person name="Shigenobu S."/>
            <person name="Lundholm N."/>
            <person name="Nishiyama T."/>
            <person name="Yang H."/>
            <person name="Hasebe M."/>
            <person name="Li S."/>
            <person name="Pierce S.K."/>
            <person name="Wang J."/>
        </authorList>
    </citation>
    <scope>NUCLEOTIDE SEQUENCE [LARGE SCALE GENOMIC DNA]</scope>
    <source>
        <strain evidence="1">EC2010</strain>
        <tissue evidence="1">Whole organism of an adult</tissue>
    </source>
</reference>
<evidence type="ECO:0000313" key="1">
    <source>
        <dbReference type="EMBL" id="RUS70401.1"/>
    </source>
</evidence>
<gene>
    <name evidence="1" type="ORF">EGW08_021845</name>
</gene>
<keyword evidence="2" id="KW-1185">Reference proteome</keyword>
<dbReference type="OrthoDB" id="6147987at2759"/>
<comment type="caution">
    <text evidence="1">The sequence shown here is derived from an EMBL/GenBank/DDBJ whole genome shotgun (WGS) entry which is preliminary data.</text>
</comment>